<dbReference type="SMART" id="SM00066">
    <property type="entry name" value="GAL4"/>
    <property type="match status" value="1"/>
</dbReference>
<dbReference type="SUPFAM" id="SSF57701">
    <property type="entry name" value="Zn2/Cys6 DNA-binding domain"/>
    <property type="match status" value="1"/>
</dbReference>
<evidence type="ECO:0000313" key="9">
    <source>
        <dbReference type="Proteomes" id="UP000256328"/>
    </source>
</evidence>
<evidence type="ECO:0000259" key="7">
    <source>
        <dbReference type="PROSITE" id="PS50048"/>
    </source>
</evidence>
<dbReference type="AlphaFoldDB" id="A0A3D8QHL7"/>
<sequence>MALTPTYSISKDDRQFQHHYPEPDRAAATAVNLEHLDDRTRLSLTCYTHAFRIVYMISYLLAMPGLPRNACTECRTRKCKCIVSGIGLKCERCAKHSLACSYVTPPGSGPSSGYRTASVTSGPRPEPEHSRSLKHDEISTINGNPSPGHSSGFDIGEGTPAEILREGELTYELLLLYFNNFSDIHFMFDRDSFMRQVAIGEVPKVILYGMMALSVKYSNLPIFGKRPRSHRGEPLFHEARKLLKSEFDHASLTTIRAYILLSTYHLTFGGARKAWLYLCTASGMCKVLRLAEDNAESDPLKKEMARRLFATVILMDRMISPSLNVPLNFSLCEAFRQPCDEDEFKRIKFRQPPLTQTFPPANLIDEILNLSKLFAQICLFHRHGGKVETWQDLEHQQKEWPKALHETLAYNPINFESHRIRHNLRQFIYLHLLYHHVSQLIYFPYLRSSGSELTTEADRLRSLDCNFHASRITEIVQYGYMTAGFDIHNVSFGQVLTVAAAVHMHACLTASSKEQREQSQNHLLIITDCLSRTREHCRIFDRISAQLDKFLQICGQSSSSRNVFDKNQRLLRQILHYGTAYEYMNHQNSGRLEAPSNASSESRTPPHGSVSTPIAPVLSAEYIDWLATNADSVDAFQNCAWLYSDSSLNDLYSLCFTEPIFPANGMF</sequence>
<keyword evidence="3" id="KW-0805">Transcription regulation</keyword>
<dbReference type="PANTHER" id="PTHR47338:SF16">
    <property type="entry name" value="TRANSCRIPTION FACTOR, PUTATIVE (AFU_ORTHOLOGUE AFUA_2G09360)-RELATED"/>
    <property type="match status" value="1"/>
</dbReference>
<name>A0A3D8QHL7_9HELO</name>
<keyword evidence="5" id="KW-0539">Nucleus</keyword>
<dbReference type="GO" id="GO:0003677">
    <property type="term" value="F:DNA binding"/>
    <property type="evidence" value="ECO:0007669"/>
    <property type="project" value="InterPro"/>
</dbReference>
<evidence type="ECO:0000256" key="3">
    <source>
        <dbReference type="ARBA" id="ARBA00023015"/>
    </source>
</evidence>
<evidence type="ECO:0000256" key="1">
    <source>
        <dbReference type="ARBA" id="ARBA00004123"/>
    </source>
</evidence>
<dbReference type="CDD" id="cd12148">
    <property type="entry name" value="fungal_TF_MHR"/>
    <property type="match status" value="1"/>
</dbReference>
<evidence type="ECO:0000256" key="6">
    <source>
        <dbReference type="SAM" id="MobiDB-lite"/>
    </source>
</evidence>
<dbReference type="InterPro" id="IPR001138">
    <property type="entry name" value="Zn2Cys6_DnaBD"/>
</dbReference>
<dbReference type="GO" id="GO:0008270">
    <property type="term" value="F:zinc ion binding"/>
    <property type="evidence" value="ECO:0007669"/>
    <property type="project" value="InterPro"/>
</dbReference>
<accession>A0A3D8QHL7</accession>
<feature type="region of interest" description="Disordered" evidence="6">
    <location>
        <begin position="591"/>
        <end position="612"/>
    </location>
</feature>
<keyword evidence="9" id="KW-1185">Reference proteome</keyword>
<comment type="subcellular location">
    <subcellularLocation>
        <location evidence="1">Nucleus</location>
    </subcellularLocation>
</comment>
<dbReference type="GO" id="GO:0005634">
    <property type="term" value="C:nucleus"/>
    <property type="evidence" value="ECO:0007669"/>
    <property type="project" value="UniProtKB-SubCell"/>
</dbReference>
<evidence type="ECO:0000313" key="8">
    <source>
        <dbReference type="EMBL" id="RDW61295.1"/>
    </source>
</evidence>
<dbReference type="CDD" id="cd00067">
    <property type="entry name" value="GAL4"/>
    <property type="match status" value="1"/>
</dbReference>
<keyword evidence="4" id="KW-0804">Transcription</keyword>
<dbReference type="Pfam" id="PF04082">
    <property type="entry name" value="Fungal_trans"/>
    <property type="match status" value="1"/>
</dbReference>
<dbReference type="OrthoDB" id="2740448at2759"/>
<feature type="domain" description="Zn(2)-C6 fungal-type" evidence="7">
    <location>
        <begin position="70"/>
        <end position="102"/>
    </location>
</feature>
<feature type="compositionally biased region" description="Polar residues" evidence="6">
    <location>
        <begin position="591"/>
        <end position="603"/>
    </location>
</feature>
<dbReference type="InterPro" id="IPR036864">
    <property type="entry name" value="Zn2-C6_fun-type_DNA-bd_sf"/>
</dbReference>
<comment type="caution">
    <text evidence="8">The sequence shown here is derived from an EMBL/GenBank/DDBJ whole genome shotgun (WGS) entry which is preliminary data.</text>
</comment>
<evidence type="ECO:0000256" key="2">
    <source>
        <dbReference type="ARBA" id="ARBA00022723"/>
    </source>
</evidence>
<dbReference type="Proteomes" id="UP000256328">
    <property type="component" value="Unassembled WGS sequence"/>
</dbReference>
<proteinExistence type="predicted"/>
<feature type="compositionally biased region" description="Basic and acidic residues" evidence="6">
    <location>
        <begin position="125"/>
        <end position="134"/>
    </location>
</feature>
<dbReference type="EMBL" id="PDLN01000018">
    <property type="protein sequence ID" value="RDW61295.1"/>
    <property type="molecule type" value="Genomic_DNA"/>
</dbReference>
<dbReference type="InterPro" id="IPR050815">
    <property type="entry name" value="TF_fung"/>
</dbReference>
<dbReference type="GO" id="GO:0006351">
    <property type="term" value="P:DNA-templated transcription"/>
    <property type="evidence" value="ECO:0007669"/>
    <property type="project" value="InterPro"/>
</dbReference>
<protein>
    <recommendedName>
        <fullName evidence="7">Zn(2)-C6 fungal-type domain-containing protein</fullName>
    </recommendedName>
</protein>
<keyword evidence="2" id="KW-0479">Metal-binding</keyword>
<dbReference type="SMART" id="SM00906">
    <property type="entry name" value="Fungal_trans"/>
    <property type="match status" value="1"/>
</dbReference>
<feature type="region of interest" description="Disordered" evidence="6">
    <location>
        <begin position="107"/>
        <end position="134"/>
    </location>
</feature>
<reference evidence="8 9" key="1">
    <citation type="journal article" date="2018" name="IMA Fungus">
        <title>IMA Genome-F 9: Draft genome sequence of Annulohypoxylon stygium, Aspergillus mulundensis, Berkeleyomyces basicola (syn. Thielaviopsis basicola), Ceratocystis smalleyi, two Cercospora beticola strains, Coleophoma cylindrospora, Fusarium fracticaudum, Phialophora cf. hyalina, and Morchella septimelata.</title>
        <authorList>
            <person name="Wingfield B.D."/>
            <person name="Bills G.F."/>
            <person name="Dong Y."/>
            <person name="Huang W."/>
            <person name="Nel W.J."/>
            <person name="Swalarsk-Parry B.S."/>
            <person name="Vaghefi N."/>
            <person name="Wilken P.M."/>
            <person name="An Z."/>
            <person name="de Beer Z.W."/>
            <person name="De Vos L."/>
            <person name="Chen L."/>
            <person name="Duong T.A."/>
            <person name="Gao Y."/>
            <person name="Hammerbacher A."/>
            <person name="Kikkert J.R."/>
            <person name="Li Y."/>
            <person name="Li H."/>
            <person name="Li K."/>
            <person name="Li Q."/>
            <person name="Liu X."/>
            <person name="Ma X."/>
            <person name="Naidoo K."/>
            <person name="Pethybridge S.J."/>
            <person name="Sun J."/>
            <person name="Steenkamp E.T."/>
            <person name="van der Nest M.A."/>
            <person name="van Wyk S."/>
            <person name="Wingfield M.J."/>
            <person name="Xiong C."/>
            <person name="Yue Q."/>
            <person name="Zhang X."/>
        </authorList>
    </citation>
    <scope>NUCLEOTIDE SEQUENCE [LARGE SCALE GENOMIC DNA]</scope>
    <source>
        <strain evidence="8 9">BP5796</strain>
    </source>
</reference>
<feature type="compositionally biased region" description="Polar residues" evidence="6">
    <location>
        <begin position="109"/>
        <end position="121"/>
    </location>
</feature>
<dbReference type="InterPro" id="IPR007219">
    <property type="entry name" value="XnlR_reg_dom"/>
</dbReference>
<gene>
    <name evidence="8" type="ORF">BP5796_11187</name>
</gene>
<evidence type="ECO:0000256" key="5">
    <source>
        <dbReference type="ARBA" id="ARBA00023242"/>
    </source>
</evidence>
<dbReference type="PANTHER" id="PTHR47338">
    <property type="entry name" value="ZN(II)2CYS6 TRANSCRIPTION FACTOR (EUROFUNG)-RELATED"/>
    <property type="match status" value="1"/>
</dbReference>
<evidence type="ECO:0000256" key="4">
    <source>
        <dbReference type="ARBA" id="ARBA00023163"/>
    </source>
</evidence>
<dbReference type="Gene3D" id="4.10.240.10">
    <property type="entry name" value="Zn(2)-C6 fungal-type DNA-binding domain"/>
    <property type="match status" value="1"/>
</dbReference>
<dbReference type="PROSITE" id="PS50048">
    <property type="entry name" value="ZN2_CY6_FUNGAL_2"/>
    <property type="match status" value="1"/>
</dbReference>
<dbReference type="PROSITE" id="PS00463">
    <property type="entry name" value="ZN2_CY6_FUNGAL_1"/>
    <property type="match status" value="1"/>
</dbReference>
<organism evidence="8 9">
    <name type="scientific">Coleophoma crateriformis</name>
    <dbReference type="NCBI Taxonomy" id="565419"/>
    <lineage>
        <taxon>Eukaryota</taxon>
        <taxon>Fungi</taxon>
        <taxon>Dikarya</taxon>
        <taxon>Ascomycota</taxon>
        <taxon>Pezizomycotina</taxon>
        <taxon>Leotiomycetes</taxon>
        <taxon>Helotiales</taxon>
        <taxon>Dermateaceae</taxon>
        <taxon>Coleophoma</taxon>
    </lineage>
</organism>
<dbReference type="GO" id="GO:0000981">
    <property type="term" value="F:DNA-binding transcription factor activity, RNA polymerase II-specific"/>
    <property type="evidence" value="ECO:0007669"/>
    <property type="project" value="InterPro"/>
</dbReference>